<protein>
    <submittedName>
        <fullName evidence="2">Uncharacterized protein</fullName>
    </submittedName>
</protein>
<name>A0AA88KZL1_ARTSF</name>
<organism evidence="2 3">
    <name type="scientific">Artemia franciscana</name>
    <name type="common">Brine shrimp</name>
    <name type="synonym">Artemia sanfranciscana</name>
    <dbReference type="NCBI Taxonomy" id="6661"/>
    <lineage>
        <taxon>Eukaryota</taxon>
        <taxon>Metazoa</taxon>
        <taxon>Ecdysozoa</taxon>
        <taxon>Arthropoda</taxon>
        <taxon>Crustacea</taxon>
        <taxon>Branchiopoda</taxon>
        <taxon>Anostraca</taxon>
        <taxon>Artemiidae</taxon>
        <taxon>Artemia</taxon>
    </lineage>
</organism>
<feature type="compositionally biased region" description="Polar residues" evidence="1">
    <location>
        <begin position="207"/>
        <end position="219"/>
    </location>
</feature>
<reference evidence="2" key="1">
    <citation type="submission" date="2023-07" db="EMBL/GenBank/DDBJ databases">
        <title>Chromosome-level genome assembly of Artemia franciscana.</title>
        <authorList>
            <person name="Jo E."/>
        </authorList>
    </citation>
    <scope>NUCLEOTIDE SEQUENCE</scope>
    <source>
        <tissue evidence="2">Whole body</tissue>
    </source>
</reference>
<dbReference type="AlphaFoldDB" id="A0AA88KZL1"/>
<dbReference type="EMBL" id="JAVRJZ010000797">
    <property type="protein sequence ID" value="KAK2702120.1"/>
    <property type="molecule type" value="Genomic_DNA"/>
</dbReference>
<evidence type="ECO:0000313" key="3">
    <source>
        <dbReference type="Proteomes" id="UP001187531"/>
    </source>
</evidence>
<keyword evidence="3" id="KW-1185">Reference proteome</keyword>
<dbReference type="Proteomes" id="UP001187531">
    <property type="component" value="Unassembled WGS sequence"/>
</dbReference>
<feature type="non-terminal residue" evidence="2">
    <location>
        <position position="1"/>
    </location>
</feature>
<comment type="caution">
    <text evidence="2">The sequence shown here is derived from an EMBL/GenBank/DDBJ whole genome shotgun (WGS) entry which is preliminary data.</text>
</comment>
<evidence type="ECO:0000256" key="1">
    <source>
        <dbReference type="SAM" id="MobiDB-lite"/>
    </source>
</evidence>
<evidence type="ECO:0000313" key="2">
    <source>
        <dbReference type="EMBL" id="KAK2702120.1"/>
    </source>
</evidence>
<feature type="region of interest" description="Disordered" evidence="1">
    <location>
        <begin position="195"/>
        <end position="225"/>
    </location>
</feature>
<sequence length="493" mass="55127">SVVALIVWLVDYTIPAIPRQVRYETERTSWRRTSGVFLSPGGGCIKECARGGCMLELTKQLVQIMFGQEIINLFKFVIFYKIVPMIMKWWRPIQTDVPNETDGRKKPWWEDYTLSSFPPEVIRNLNMAMNQPRREPLNQINPVVACAFTMGARYAFRTAVSATTFRGIANSVGVIEAAASKLVYHHQRIPVTASKPEGLQLKPQLSPPSVLQASTQPATSDKPRRESLNQINPIVACTLTMGARYAFQTAVSATTFRVPLIMKWWRPIEMDVSNETDGKKKPWWEDYTLSSFPPEVIRNLNVAMISCLMNNKFNRMIFLRKIASEIGATAYVEFQTSVAENKSFAKVIVRKGPKADQNCPETRIALLGNKDAGKSTLIHVLLKGMLDDGHGSRCKDALKRLRFKPFRNTEGAVAALEEMSGDNGDPADMITIPSEVAGVIHKEEVNDETSEADVFQSFPRDVAGTIEIHVVLAVPEPVSDDMPIISPTLKRKA</sequence>
<gene>
    <name evidence="2" type="ORF">QYM36_019250</name>
</gene>
<accession>A0AA88KZL1</accession>
<proteinExistence type="predicted"/>